<dbReference type="SUPFAM" id="SSF57610">
    <property type="entry name" value="Thyroglobulin type-1 domain"/>
    <property type="match status" value="2"/>
</dbReference>
<evidence type="ECO:0000256" key="4">
    <source>
        <dbReference type="ARBA" id="ARBA00023157"/>
    </source>
</evidence>
<keyword evidence="2" id="KW-0964">Secreted</keyword>
<dbReference type="STRING" id="109280.ENSHCOP00000001300"/>
<accession>A0A3Q2XAP8</accession>
<comment type="caution">
    <text evidence="5">Lacks conserved residue(s) required for the propagation of feature annotation.</text>
</comment>
<comment type="subcellular location">
    <subcellularLocation>
        <location evidence="1">Secreted</location>
    </subcellularLocation>
</comment>
<name>A0A3Q2XAP8_HIPCM</name>
<feature type="disulfide bond" evidence="5">
    <location>
        <begin position="60"/>
        <end position="67"/>
    </location>
</feature>
<dbReference type="PANTHER" id="PTHR12352">
    <property type="entry name" value="SECRETED MODULAR CALCIUM-BINDING PROTEIN"/>
    <property type="match status" value="1"/>
</dbReference>
<evidence type="ECO:0000256" key="2">
    <source>
        <dbReference type="ARBA" id="ARBA00022525"/>
    </source>
</evidence>
<keyword evidence="3" id="KW-0677">Repeat</keyword>
<dbReference type="Proteomes" id="UP000264820">
    <property type="component" value="Unplaced"/>
</dbReference>
<protein>
    <recommendedName>
        <fullName evidence="6">Thyroglobulin type-1 domain-containing protein</fullName>
    </recommendedName>
</protein>
<dbReference type="InterPro" id="IPR036857">
    <property type="entry name" value="Thyroglobulin_1_sf"/>
</dbReference>
<evidence type="ECO:0000256" key="3">
    <source>
        <dbReference type="ARBA" id="ARBA00022737"/>
    </source>
</evidence>
<proteinExistence type="predicted"/>
<evidence type="ECO:0000256" key="1">
    <source>
        <dbReference type="ARBA" id="ARBA00004613"/>
    </source>
</evidence>
<evidence type="ECO:0000313" key="7">
    <source>
        <dbReference type="Ensembl" id="ENSHCOP00000001300.1"/>
    </source>
</evidence>
<evidence type="ECO:0000259" key="6">
    <source>
        <dbReference type="PROSITE" id="PS51162"/>
    </source>
</evidence>
<evidence type="ECO:0000313" key="8">
    <source>
        <dbReference type="Proteomes" id="UP000264820"/>
    </source>
</evidence>
<evidence type="ECO:0000256" key="5">
    <source>
        <dbReference type="PROSITE-ProRule" id="PRU00500"/>
    </source>
</evidence>
<reference evidence="7" key="2">
    <citation type="submission" date="2025-09" db="UniProtKB">
        <authorList>
            <consortium name="Ensembl"/>
        </authorList>
    </citation>
    <scope>IDENTIFICATION</scope>
</reference>
<dbReference type="OMA" id="PESKFCY"/>
<keyword evidence="4 5" id="KW-1015">Disulfide bond</keyword>
<keyword evidence="8" id="KW-1185">Reference proteome</keyword>
<dbReference type="InterPro" id="IPR000716">
    <property type="entry name" value="Thyroglobulin_1"/>
</dbReference>
<feature type="domain" description="Thyroglobulin type-1" evidence="6">
    <location>
        <begin position="21"/>
        <end position="115"/>
    </location>
</feature>
<dbReference type="GO" id="GO:0005604">
    <property type="term" value="C:basement membrane"/>
    <property type="evidence" value="ECO:0007669"/>
    <property type="project" value="TreeGrafter"/>
</dbReference>
<dbReference type="SMART" id="SM00211">
    <property type="entry name" value="TY"/>
    <property type="match status" value="2"/>
</dbReference>
<feature type="domain" description="Thyroglobulin type-1" evidence="6">
    <location>
        <begin position="116"/>
        <end position="157"/>
    </location>
</feature>
<dbReference type="Pfam" id="PF00086">
    <property type="entry name" value="Thyroglobulin_1"/>
    <property type="match status" value="2"/>
</dbReference>
<dbReference type="PROSITE" id="PS51162">
    <property type="entry name" value="THYROGLOBULIN_1_2"/>
    <property type="match status" value="2"/>
</dbReference>
<feature type="disulfide bond" evidence="5">
    <location>
        <begin position="126"/>
        <end position="133"/>
    </location>
</feature>
<dbReference type="GO" id="GO:0007160">
    <property type="term" value="P:cell-matrix adhesion"/>
    <property type="evidence" value="ECO:0007669"/>
    <property type="project" value="TreeGrafter"/>
</dbReference>
<dbReference type="Gene3D" id="4.10.800.10">
    <property type="entry name" value="Thyroglobulin type-1"/>
    <property type="match status" value="2"/>
</dbReference>
<organism evidence="7 8">
    <name type="scientific">Hippocampus comes</name>
    <name type="common">Tiger tail seahorse</name>
    <dbReference type="NCBI Taxonomy" id="109280"/>
    <lineage>
        <taxon>Eukaryota</taxon>
        <taxon>Metazoa</taxon>
        <taxon>Chordata</taxon>
        <taxon>Craniata</taxon>
        <taxon>Vertebrata</taxon>
        <taxon>Euteleostomi</taxon>
        <taxon>Actinopterygii</taxon>
        <taxon>Neopterygii</taxon>
        <taxon>Teleostei</taxon>
        <taxon>Neoteleostei</taxon>
        <taxon>Acanthomorphata</taxon>
        <taxon>Syngnathiaria</taxon>
        <taxon>Syngnathiformes</taxon>
        <taxon>Syngnathoidei</taxon>
        <taxon>Syngnathidae</taxon>
        <taxon>Hippocampus</taxon>
    </lineage>
</organism>
<reference evidence="7" key="1">
    <citation type="submission" date="2025-08" db="UniProtKB">
        <authorList>
            <consortium name="Ensembl"/>
        </authorList>
    </citation>
    <scope>IDENTIFICATION</scope>
</reference>
<sequence length="172" mass="18818">MCIMTSLDISNFALSFTEQPKTQCEQHRDSIQTISPEGYPVVGSFVPQCDSSGHYTPLQCHGSTGHCWCVDSQGQERVGTRTLPGTTPTNLLMYFLLFNRIPEGYPILGAFVPQCDANGQYTPQQCHGSSGHCWCVDNRGQERPGTRTPPGATPVDCAKPGAETHYPGFYTL</sequence>
<dbReference type="CDD" id="cd00191">
    <property type="entry name" value="TY"/>
    <property type="match status" value="2"/>
</dbReference>
<dbReference type="InterPro" id="IPR051950">
    <property type="entry name" value="Dev_reg/Prot_inhib"/>
</dbReference>
<dbReference type="Ensembl" id="ENSHCOT00000012332.1">
    <property type="protein sequence ID" value="ENSHCOP00000001300.1"/>
    <property type="gene ID" value="ENSHCOG00000002244.1"/>
</dbReference>
<dbReference type="GO" id="GO:0005615">
    <property type="term" value="C:extracellular space"/>
    <property type="evidence" value="ECO:0007669"/>
    <property type="project" value="TreeGrafter"/>
</dbReference>
<dbReference type="PROSITE" id="PS00484">
    <property type="entry name" value="THYROGLOBULIN_1_1"/>
    <property type="match status" value="1"/>
</dbReference>
<dbReference type="GeneTree" id="ENSGT01120000272251"/>
<dbReference type="PANTHER" id="PTHR12352:SF3">
    <property type="entry name" value="NIDOGEN-2"/>
    <property type="match status" value="1"/>
</dbReference>
<dbReference type="AlphaFoldDB" id="A0A3Q2XAP8"/>